<evidence type="ECO:0000256" key="1">
    <source>
        <dbReference type="SAM" id="MobiDB-lite"/>
    </source>
</evidence>
<evidence type="ECO:0000313" key="3">
    <source>
        <dbReference type="Proteomes" id="UP001172155"/>
    </source>
</evidence>
<dbReference type="Gene3D" id="1.20.1280.50">
    <property type="match status" value="1"/>
</dbReference>
<protein>
    <recommendedName>
        <fullName evidence="4">F-box domain-containing protein</fullName>
    </recommendedName>
</protein>
<sequence>MEHTPDRQDHLGRPHILDLPDELLCDIFDYFRPDDVDVTNTPYSYLFDEETRDAGDDALAALQNARLVCRRFHDLASPLLVPVLRASIDSESLRRIDGLTRNPHVASGVRLVQLLLGYRPRDVAQSIVRYRELQSRKIHQLCLNCDRYLEFPDPDDEFTRAMMAAVERYSYMLSAWDECSDRGDSDGNGEDGTDDTSTFKKLLYECHDEYRRRQEDQDRLLADGSYAAALAASAGRMTGLRALSFSDHMYRPTYGLVRDVLARPAHDAAKLREMMVMPQDWATIEGMSPVPTLLAARLLWEVPVALFENGVRLQEVAVSTLPRGSNLGLLGQPAWDRLRAAVRGLLRVDVGRLHKHSSSLPAVEKTYIDRYLDALLSGESLQQMDLDASALYPDSDDDTKYAIGSVLASACHPNLRELHLDGVSFLQHEMEAFIGGLGGALRSVDFYDVGIRDGTWENSLELLRDKIALSRRPVEVALVGLHGQGMDSPAHSQAHDSSDSDSDSDSNDEGHSGGGERDRKESLFRDMERYIRGEEGMANPLSQR</sequence>
<feature type="region of interest" description="Disordered" evidence="1">
    <location>
        <begin position="483"/>
        <end position="544"/>
    </location>
</feature>
<dbReference type="Proteomes" id="UP001172155">
    <property type="component" value="Unassembled WGS sequence"/>
</dbReference>
<proteinExistence type="predicted"/>
<evidence type="ECO:0000313" key="2">
    <source>
        <dbReference type="EMBL" id="KAK0755002.1"/>
    </source>
</evidence>
<dbReference type="EMBL" id="JAUKUD010000001">
    <property type="protein sequence ID" value="KAK0755002.1"/>
    <property type="molecule type" value="Genomic_DNA"/>
</dbReference>
<feature type="compositionally biased region" description="Basic and acidic residues" evidence="1">
    <location>
        <begin position="508"/>
        <end position="535"/>
    </location>
</feature>
<name>A0AA40FCB0_9PEZI</name>
<dbReference type="AlphaFoldDB" id="A0AA40FCB0"/>
<evidence type="ECO:0008006" key="4">
    <source>
        <dbReference type="Google" id="ProtNLM"/>
    </source>
</evidence>
<keyword evidence="3" id="KW-1185">Reference proteome</keyword>
<comment type="caution">
    <text evidence="2">The sequence shown here is derived from an EMBL/GenBank/DDBJ whole genome shotgun (WGS) entry which is preliminary data.</text>
</comment>
<reference evidence="2" key="1">
    <citation type="submission" date="2023-06" db="EMBL/GenBank/DDBJ databases">
        <title>Genome-scale phylogeny and comparative genomics of the fungal order Sordariales.</title>
        <authorList>
            <consortium name="Lawrence Berkeley National Laboratory"/>
            <person name="Hensen N."/>
            <person name="Bonometti L."/>
            <person name="Westerberg I."/>
            <person name="Brannstrom I.O."/>
            <person name="Guillou S."/>
            <person name="Cros-Aarteil S."/>
            <person name="Calhoun S."/>
            <person name="Haridas S."/>
            <person name="Kuo A."/>
            <person name="Mondo S."/>
            <person name="Pangilinan J."/>
            <person name="Riley R."/>
            <person name="LaButti K."/>
            <person name="Andreopoulos B."/>
            <person name="Lipzen A."/>
            <person name="Chen C."/>
            <person name="Yanf M."/>
            <person name="Daum C."/>
            <person name="Ng V."/>
            <person name="Clum A."/>
            <person name="Steindorff A."/>
            <person name="Ohm R."/>
            <person name="Martin F."/>
            <person name="Silar P."/>
            <person name="Natvig D."/>
            <person name="Lalanne C."/>
            <person name="Gautier V."/>
            <person name="Ament-velasquez S.L."/>
            <person name="Kruys A."/>
            <person name="Hutchinson M.I."/>
            <person name="Powell A.J."/>
            <person name="Barry K."/>
            <person name="Miller A.N."/>
            <person name="Grigoriev I.V."/>
            <person name="Debuchy R."/>
            <person name="Gladieux P."/>
            <person name="Thoren M.H."/>
            <person name="Johannesson H."/>
        </authorList>
    </citation>
    <scope>NUCLEOTIDE SEQUENCE</scope>
    <source>
        <strain evidence="2">SMH3187-1</strain>
    </source>
</reference>
<accession>A0AA40FCB0</accession>
<organism evidence="2 3">
    <name type="scientific">Schizothecium vesticola</name>
    <dbReference type="NCBI Taxonomy" id="314040"/>
    <lineage>
        <taxon>Eukaryota</taxon>
        <taxon>Fungi</taxon>
        <taxon>Dikarya</taxon>
        <taxon>Ascomycota</taxon>
        <taxon>Pezizomycotina</taxon>
        <taxon>Sordariomycetes</taxon>
        <taxon>Sordariomycetidae</taxon>
        <taxon>Sordariales</taxon>
        <taxon>Schizotheciaceae</taxon>
        <taxon>Schizothecium</taxon>
    </lineage>
</organism>
<gene>
    <name evidence="2" type="ORF">B0T18DRAFT_400471</name>
</gene>